<dbReference type="OrthoDB" id="9849534at2"/>
<dbReference type="AlphaFoldDB" id="A0A1W2FLB4"/>
<organism evidence="2 3">
    <name type="scientific">Kibdelosporangium aridum</name>
    <dbReference type="NCBI Taxonomy" id="2030"/>
    <lineage>
        <taxon>Bacteria</taxon>
        <taxon>Bacillati</taxon>
        <taxon>Actinomycetota</taxon>
        <taxon>Actinomycetes</taxon>
        <taxon>Pseudonocardiales</taxon>
        <taxon>Pseudonocardiaceae</taxon>
        <taxon>Kibdelosporangium</taxon>
    </lineage>
</organism>
<accession>A0A1W2FLB4</accession>
<feature type="chain" id="PRO_5010704187" evidence="1">
    <location>
        <begin position="32"/>
        <end position="108"/>
    </location>
</feature>
<protein>
    <submittedName>
        <fullName evidence="2">Uncharacterized protein</fullName>
    </submittedName>
</protein>
<evidence type="ECO:0000256" key="1">
    <source>
        <dbReference type="SAM" id="SignalP"/>
    </source>
</evidence>
<reference evidence="2 3" key="1">
    <citation type="submission" date="2017-04" db="EMBL/GenBank/DDBJ databases">
        <authorList>
            <person name="Afonso C.L."/>
            <person name="Miller P.J."/>
            <person name="Scott M.A."/>
            <person name="Spackman E."/>
            <person name="Goraichik I."/>
            <person name="Dimitrov K.M."/>
            <person name="Suarez D.L."/>
            <person name="Swayne D.E."/>
        </authorList>
    </citation>
    <scope>NUCLEOTIDE SEQUENCE [LARGE SCALE GENOMIC DNA]</scope>
    <source>
        <strain evidence="2 3">DSM 43828</strain>
    </source>
</reference>
<dbReference type="EMBL" id="FWXV01000008">
    <property type="protein sequence ID" value="SMD22653.1"/>
    <property type="molecule type" value="Genomic_DNA"/>
</dbReference>
<dbReference type="Proteomes" id="UP000192674">
    <property type="component" value="Unassembled WGS sequence"/>
</dbReference>
<keyword evidence="3" id="KW-1185">Reference proteome</keyword>
<name>A0A1W2FLB4_KIBAR</name>
<evidence type="ECO:0000313" key="2">
    <source>
        <dbReference type="EMBL" id="SMD22653.1"/>
    </source>
</evidence>
<proteinExistence type="predicted"/>
<dbReference type="RefSeq" id="WP_033388908.1">
    <property type="nucleotide sequence ID" value="NZ_FWXV01000008.1"/>
</dbReference>
<evidence type="ECO:0000313" key="3">
    <source>
        <dbReference type="Proteomes" id="UP000192674"/>
    </source>
</evidence>
<feature type="signal peptide" evidence="1">
    <location>
        <begin position="1"/>
        <end position="31"/>
    </location>
</feature>
<sequence length="108" mass="11148">MRSGIRVTALTVASSAALAAGVLAIGTPAYAAASGCAVDRMMTPPSLKYNTGMALCRTLTGGSQVRAVVHCGSTALPPHYGPWVSRANTWSKYNCGGSEAVLVNYQTR</sequence>
<keyword evidence="1" id="KW-0732">Signal</keyword>
<gene>
    <name evidence="2" type="ORF">SAMN05661093_07554</name>
</gene>